<dbReference type="RefSeq" id="WP_132312655.1">
    <property type="nucleotide sequence ID" value="NZ_SMAR01000022.1"/>
</dbReference>
<comment type="similarity">
    <text evidence="1">Belongs to the AcsB/BcsB family.</text>
</comment>
<comment type="pathway">
    <text evidence="1">Glycan metabolism; bacterial cellulose biosynthesis.</text>
</comment>
<keyword evidence="1" id="KW-0732">Signal</keyword>
<dbReference type="Proteomes" id="UP000295097">
    <property type="component" value="Unassembled WGS sequence"/>
</dbReference>
<comment type="subunit">
    <text evidence="1">Tightly associated with the cellulose synthase catalytic subunit.</text>
</comment>
<dbReference type="EMBL" id="SMAR01000022">
    <property type="protein sequence ID" value="TCT36328.1"/>
    <property type="molecule type" value="Genomic_DNA"/>
</dbReference>
<sequence>MSYSPLRTTRCSCPRFVSYPVASLLLVAGFAGSANAGEIADALNQLVQKKTIQQSVMLSDLGVTRPLSLAGSSARRDIYLPVPSEVPLEDAVLDLKGHYLHADGGETTYTLSLDSYAVAARSLTGAEGNADIQIGVDGAPRESGFLHLGINWSSASGKFYCDDAEPIGNILQILPETRLNYSYMSDQVTDIASAWAALPLNVDLMISGETLDEAQYDAAWRIGTALEKAGKHINVIALPRVGDIVDAEGIAVPTALLKIPAFSKFSDGGAVKLNSEAELGAFLLLRAPSFQPDVLVMDAVFNQHMTTAFSALSDEIAAEDSEAAAPLRSMEKTNALLIEPLEEENVGLRFVAGRPVIAVSQDGTAEAAGLFDTMWRNAAAAEQLSVRHASTPQTADNRIALGAISQAAGDVDVVSQAEWSTTFNTGDFPVGKTPAGLDLKVSAAPGATATKPVASVFLNGYLLGAKQLTSDGQPEAISVKVPSYALLPRNTISVRFQRQPASDHCRETPQAFPAAVLPDSQIILRDAPPADGFVTLAPHMSGDTYVAVPNSWLSQATRTLPTVVHVAGASGISPSKAEFSAVEAAAVSQPDKPFLFFDIAGESLPGRVKTSGKQMTISAADGTPLFDVAGLSNIAVLEAVHANNQAGLSYQSVGSVATIDRSFQLPQGDVAIIGENGVLASANISGKPLFSDGENPVSIVSSDRFSLKSLVTPEFWTQRFPWFLTIAIVGGFVVLTVLAKIARRRAEKGSEKDQG</sequence>
<keyword evidence="1" id="KW-0472">Membrane</keyword>
<keyword evidence="1" id="KW-0135">Cellulose biosynthesis</keyword>
<keyword evidence="1" id="KW-1003">Cell membrane</keyword>
<feature type="chain" id="PRO_5021038534" description="Cyclic di-GMP-binding protein" evidence="1">
    <location>
        <begin position="37"/>
        <end position="755"/>
    </location>
</feature>
<dbReference type="Pfam" id="PF03170">
    <property type="entry name" value="BcsB"/>
    <property type="match status" value="1"/>
</dbReference>
<keyword evidence="1" id="KW-1133">Transmembrane helix</keyword>
<evidence type="ECO:0000313" key="3">
    <source>
        <dbReference type="Proteomes" id="UP000295097"/>
    </source>
</evidence>
<proteinExistence type="inferred from homology"/>
<gene>
    <name evidence="2" type="ORF">EDC90_102257</name>
</gene>
<dbReference type="GO" id="GO:0030244">
    <property type="term" value="P:cellulose biosynthetic process"/>
    <property type="evidence" value="ECO:0007669"/>
    <property type="project" value="UniProtKB-KW"/>
</dbReference>
<evidence type="ECO:0000256" key="1">
    <source>
        <dbReference type="RuleBase" id="RU365021"/>
    </source>
</evidence>
<organism evidence="2 3">
    <name type="scientific">Martelella mediterranea</name>
    <dbReference type="NCBI Taxonomy" id="293089"/>
    <lineage>
        <taxon>Bacteria</taxon>
        <taxon>Pseudomonadati</taxon>
        <taxon>Pseudomonadota</taxon>
        <taxon>Alphaproteobacteria</taxon>
        <taxon>Hyphomicrobiales</taxon>
        <taxon>Aurantimonadaceae</taxon>
        <taxon>Martelella</taxon>
    </lineage>
</organism>
<dbReference type="GO" id="GO:0005886">
    <property type="term" value="C:plasma membrane"/>
    <property type="evidence" value="ECO:0007669"/>
    <property type="project" value="UniProtKB-SubCell"/>
</dbReference>
<feature type="signal peptide" evidence="1">
    <location>
        <begin position="1"/>
        <end position="36"/>
    </location>
</feature>
<comment type="function">
    <text evidence="1">Binds the cellulose synthase activator, bis-(3'-5') cyclic diguanylic acid (c-di-GMP).</text>
</comment>
<keyword evidence="1" id="KW-0973">c-di-GMP</keyword>
<evidence type="ECO:0000313" key="2">
    <source>
        <dbReference type="EMBL" id="TCT36328.1"/>
    </source>
</evidence>
<dbReference type="AlphaFoldDB" id="A0A4R3NLQ8"/>
<reference evidence="2 3" key="1">
    <citation type="submission" date="2019-03" db="EMBL/GenBank/DDBJ databases">
        <title>Freshwater and sediment microbial communities from various areas in North America, analyzing microbe dynamics in response to fracking.</title>
        <authorList>
            <person name="Lamendella R."/>
        </authorList>
    </citation>
    <scope>NUCLEOTIDE SEQUENCE [LARGE SCALE GENOMIC DNA]</scope>
    <source>
        <strain evidence="2 3">175.2</strain>
    </source>
</reference>
<protein>
    <recommendedName>
        <fullName evidence="1">Cyclic di-GMP-binding protein</fullName>
    </recommendedName>
    <alternativeName>
        <fullName evidence="1">Cellulose synthase regulatory subunit</fullName>
    </alternativeName>
</protein>
<keyword evidence="1" id="KW-0812">Transmembrane</keyword>
<dbReference type="InterPro" id="IPR018513">
    <property type="entry name" value="Cell_synthase_bac"/>
</dbReference>
<keyword evidence="3" id="KW-1185">Reference proteome</keyword>
<dbReference type="UniPathway" id="UPA00694"/>
<dbReference type="OrthoDB" id="7315676at2"/>
<dbReference type="Gene3D" id="2.60.120.260">
    <property type="entry name" value="Galactose-binding domain-like"/>
    <property type="match status" value="1"/>
</dbReference>
<comment type="subcellular location">
    <subcellularLocation>
        <location evidence="1">Cell inner membrane</location>
    </subcellularLocation>
</comment>
<name>A0A4R3NLQ8_9HYPH</name>
<accession>A0A4R3NLQ8</accession>
<keyword evidence="1" id="KW-0997">Cell inner membrane</keyword>
<comment type="caution">
    <text evidence="2">The sequence shown here is derived from an EMBL/GenBank/DDBJ whole genome shotgun (WGS) entry which is preliminary data.</text>
</comment>
<dbReference type="GO" id="GO:0006011">
    <property type="term" value="P:UDP-alpha-D-glucose metabolic process"/>
    <property type="evidence" value="ECO:0007669"/>
    <property type="project" value="InterPro"/>
</dbReference>
<feature type="transmembrane region" description="Helical" evidence="1">
    <location>
        <begin position="720"/>
        <end position="742"/>
    </location>
</feature>